<dbReference type="RefSeq" id="WP_170114090.1">
    <property type="nucleotide sequence ID" value="NZ_QBKI01000006.1"/>
</dbReference>
<accession>A0A2T5YFY4</accession>
<proteinExistence type="predicted"/>
<dbReference type="Proteomes" id="UP000244225">
    <property type="component" value="Unassembled WGS sequence"/>
</dbReference>
<gene>
    <name evidence="1" type="ORF">C8N40_1067</name>
</gene>
<evidence type="ECO:0000313" key="2">
    <source>
        <dbReference type="Proteomes" id="UP000244225"/>
    </source>
</evidence>
<organism evidence="1 2">
    <name type="scientific">Pontibacter mucosus</name>
    <dbReference type="NCBI Taxonomy" id="1649266"/>
    <lineage>
        <taxon>Bacteria</taxon>
        <taxon>Pseudomonadati</taxon>
        <taxon>Bacteroidota</taxon>
        <taxon>Cytophagia</taxon>
        <taxon>Cytophagales</taxon>
        <taxon>Hymenobacteraceae</taxon>
        <taxon>Pontibacter</taxon>
    </lineage>
</organism>
<reference evidence="1 2" key="1">
    <citation type="submission" date="2018-04" db="EMBL/GenBank/DDBJ databases">
        <title>Genomic Encyclopedia of Archaeal and Bacterial Type Strains, Phase II (KMG-II): from individual species to whole genera.</title>
        <authorList>
            <person name="Goeker M."/>
        </authorList>
    </citation>
    <scope>NUCLEOTIDE SEQUENCE [LARGE SCALE GENOMIC DNA]</scope>
    <source>
        <strain evidence="1 2">DSM 100162</strain>
    </source>
</reference>
<keyword evidence="2" id="KW-1185">Reference proteome</keyword>
<comment type="caution">
    <text evidence="1">The sequence shown here is derived from an EMBL/GenBank/DDBJ whole genome shotgun (WGS) entry which is preliminary data.</text>
</comment>
<sequence length="52" mass="5947">MKGYETLTQPPQALLCDYFLVHEVNHGIHKFKNADEDATAEDLYETFCGDQV</sequence>
<dbReference type="EMBL" id="QBKI01000006">
    <property type="protein sequence ID" value="PTX18208.1"/>
    <property type="molecule type" value="Genomic_DNA"/>
</dbReference>
<evidence type="ECO:0000313" key="1">
    <source>
        <dbReference type="EMBL" id="PTX18208.1"/>
    </source>
</evidence>
<protein>
    <submittedName>
        <fullName evidence="1">Uncharacterized protein</fullName>
    </submittedName>
</protein>
<name>A0A2T5YFY4_9BACT</name>
<dbReference type="AlphaFoldDB" id="A0A2T5YFY4"/>